<organism evidence="1 2">
    <name type="scientific">Aestuariivirga litoralis</name>
    <dbReference type="NCBI Taxonomy" id="2650924"/>
    <lineage>
        <taxon>Bacteria</taxon>
        <taxon>Pseudomonadati</taxon>
        <taxon>Pseudomonadota</taxon>
        <taxon>Alphaproteobacteria</taxon>
        <taxon>Hyphomicrobiales</taxon>
        <taxon>Aestuariivirgaceae</taxon>
        <taxon>Aestuariivirga</taxon>
    </lineage>
</organism>
<proteinExistence type="predicted"/>
<dbReference type="EMBL" id="QKVK01000006">
    <property type="protein sequence ID" value="PZF76451.1"/>
    <property type="molecule type" value="Genomic_DNA"/>
</dbReference>
<keyword evidence="2" id="KW-1185">Reference proteome</keyword>
<dbReference type="GO" id="GO:0003677">
    <property type="term" value="F:DNA binding"/>
    <property type="evidence" value="ECO:0007669"/>
    <property type="project" value="UniProtKB-KW"/>
</dbReference>
<evidence type="ECO:0000313" key="1">
    <source>
        <dbReference type="EMBL" id="PZF76451.1"/>
    </source>
</evidence>
<keyword evidence="1" id="KW-0238">DNA-binding</keyword>
<reference evidence="2" key="1">
    <citation type="submission" date="2018-06" db="EMBL/GenBank/DDBJ databases">
        <title>Aestuariibacter litoralis strain KCTC 52945T.</title>
        <authorList>
            <person name="Li X."/>
            <person name="Salam N."/>
            <person name="Li J.-L."/>
            <person name="Chen Y.-M."/>
            <person name="Yang Z.-W."/>
            <person name="Zhang L.-Y."/>
            <person name="Han M.-X."/>
            <person name="Xiao M."/>
            <person name="Li W.-J."/>
        </authorList>
    </citation>
    <scope>NUCLEOTIDE SEQUENCE [LARGE SCALE GENOMIC DNA]</scope>
    <source>
        <strain evidence="2">KCTC 52945</strain>
    </source>
</reference>
<dbReference type="AlphaFoldDB" id="A0A2W2AM30"/>
<comment type="caution">
    <text evidence="1">The sequence shown here is derived from an EMBL/GenBank/DDBJ whole genome shotgun (WGS) entry which is preliminary data.</text>
</comment>
<dbReference type="Proteomes" id="UP000248795">
    <property type="component" value="Unassembled WGS sequence"/>
</dbReference>
<protein>
    <submittedName>
        <fullName evidence="1">DNA-binding protein</fullName>
    </submittedName>
</protein>
<evidence type="ECO:0000313" key="2">
    <source>
        <dbReference type="Proteomes" id="UP000248795"/>
    </source>
</evidence>
<accession>A0A2W2AM30</accession>
<gene>
    <name evidence="1" type="ORF">DK847_14635</name>
</gene>
<name>A0A2W2AM30_9HYPH</name>
<sequence length="67" mass="7346">MDRREAAAYLTGQGFKVSPNTLMKLACIGGGPTFRKFGVRVIYEAPDLDAWAKERLSSPRRSTSQAA</sequence>